<proteinExistence type="predicted"/>
<organism evidence="1 2">
    <name type="scientific">Candidatus Gottesmanbacteria bacterium GW2011_GWA1_43_11</name>
    <dbReference type="NCBI Taxonomy" id="1618436"/>
    <lineage>
        <taxon>Bacteria</taxon>
        <taxon>Candidatus Gottesmaniibacteriota</taxon>
    </lineage>
</organism>
<comment type="caution">
    <text evidence="1">The sequence shown here is derived from an EMBL/GenBank/DDBJ whole genome shotgun (WGS) entry which is preliminary data.</text>
</comment>
<sequence>MTTGERIKRLLPRYKPEKLSNQDGQLVFSLNSDRLFFLAKSNRHRNLSSHEAALILADLLGNSGIAVQFNVDTMSKAAGQYELYPSDEIITFSTGLTNFQKDSVNLPTGWWLVQTDGTNKGMTKLFVTWEPRRGE</sequence>
<dbReference type="EMBL" id="LCFB01000014">
    <property type="protein sequence ID" value="KKS84780.1"/>
    <property type="molecule type" value="Genomic_DNA"/>
</dbReference>
<dbReference type="Proteomes" id="UP000034543">
    <property type="component" value="Unassembled WGS sequence"/>
</dbReference>
<evidence type="ECO:0000313" key="1">
    <source>
        <dbReference type="EMBL" id="KKS84780.1"/>
    </source>
</evidence>
<evidence type="ECO:0000313" key="2">
    <source>
        <dbReference type="Proteomes" id="UP000034543"/>
    </source>
</evidence>
<dbReference type="AlphaFoldDB" id="A0A0G1CG58"/>
<protein>
    <submittedName>
        <fullName evidence="1">Uncharacterized protein</fullName>
    </submittedName>
</protein>
<reference evidence="1 2" key="1">
    <citation type="journal article" date="2015" name="Nature">
        <title>rRNA introns, odd ribosomes, and small enigmatic genomes across a large radiation of phyla.</title>
        <authorList>
            <person name="Brown C.T."/>
            <person name="Hug L.A."/>
            <person name="Thomas B.C."/>
            <person name="Sharon I."/>
            <person name="Castelle C.J."/>
            <person name="Singh A."/>
            <person name="Wilkins M.J."/>
            <person name="Williams K.H."/>
            <person name="Banfield J.F."/>
        </authorList>
    </citation>
    <scope>NUCLEOTIDE SEQUENCE [LARGE SCALE GENOMIC DNA]</scope>
</reference>
<accession>A0A0G1CG58</accession>
<name>A0A0G1CG58_9BACT</name>
<gene>
    <name evidence="1" type="ORF">UV59_C0014G0023</name>
</gene>